<evidence type="ECO:0008006" key="3">
    <source>
        <dbReference type="Google" id="ProtNLM"/>
    </source>
</evidence>
<dbReference type="Proteomes" id="UP000230233">
    <property type="component" value="Unassembled WGS sequence"/>
</dbReference>
<dbReference type="AlphaFoldDB" id="A0A2G5S9M0"/>
<evidence type="ECO:0000313" key="2">
    <source>
        <dbReference type="Proteomes" id="UP000230233"/>
    </source>
</evidence>
<dbReference type="EMBL" id="PDUG01000045">
    <property type="protein sequence ID" value="PIC11754.1"/>
    <property type="molecule type" value="Genomic_DNA"/>
</dbReference>
<organism evidence="1 2">
    <name type="scientific">Caenorhabditis nigoni</name>
    <dbReference type="NCBI Taxonomy" id="1611254"/>
    <lineage>
        <taxon>Eukaryota</taxon>
        <taxon>Metazoa</taxon>
        <taxon>Ecdysozoa</taxon>
        <taxon>Nematoda</taxon>
        <taxon>Chromadorea</taxon>
        <taxon>Rhabditida</taxon>
        <taxon>Rhabditina</taxon>
        <taxon>Rhabditomorpha</taxon>
        <taxon>Rhabditoidea</taxon>
        <taxon>Rhabditidae</taxon>
        <taxon>Peloderinae</taxon>
        <taxon>Caenorhabditis</taxon>
    </lineage>
</organism>
<keyword evidence="2" id="KW-1185">Reference proteome</keyword>
<name>A0A2G5S9M0_9PELO</name>
<protein>
    <recommendedName>
        <fullName evidence="3">Senescence-associated protein</fullName>
    </recommendedName>
</protein>
<comment type="caution">
    <text evidence="1">The sequence shown here is derived from an EMBL/GenBank/DDBJ whole genome shotgun (WGS) entry which is preliminary data.</text>
</comment>
<evidence type="ECO:0000313" key="1">
    <source>
        <dbReference type="EMBL" id="PIC11754.1"/>
    </source>
</evidence>
<proteinExistence type="predicted"/>
<dbReference type="STRING" id="1611254.A0A2G5S9M0"/>
<reference evidence="2" key="1">
    <citation type="submission" date="2017-10" db="EMBL/GenBank/DDBJ databases">
        <title>Rapid genome shrinkage in a self-fertile nematode reveals novel sperm competition proteins.</title>
        <authorList>
            <person name="Yin D."/>
            <person name="Schwarz E.M."/>
            <person name="Thomas C.G."/>
            <person name="Felde R.L."/>
            <person name="Korf I.F."/>
            <person name="Cutter A.D."/>
            <person name="Schartner C.M."/>
            <person name="Ralston E.J."/>
            <person name="Meyer B.J."/>
            <person name="Haag E.S."/>
        </authorList>
    </citation>
    <scope>NUCLEOTIDE SEQUENCE [LARGE SCALE GENOMIC DNA]</scope>
    <source>
        <strain evidence="2">JU1422</strain>
    </source>
</reference>
<gene>
    <name evidence="1" type="ORF">B9Z55_028877</name>
</gene>
<accession>A0A2G5S9M0</accession>
<sequence>MDAWLPQASYPCGNFSDTFLPETSGLKGSIGHAFASVLVLKVKIKQAFALFALREMYRPSQTPRLTLSSRRVTVP</sequence>
<dbReference type="OrthoDB" id="5871328at2759"/>